<evidence type="ECO:0000313" key="3">
    <source>
        <dbReference type="Proteomes" id="UP000756132"/>
    </source>
</evidence>
<dbReference type="OrthoDB" id="3649780at2759"/>
<dbReference type="Proteomes" id="UP000756132">
    <property type="component" value="Chromosome 7"/>
</dbReference>
<dbReference type="EMBL" id="CP090169">
    <property type="protein sequence ID" value="UJO19855.1"/>
    <property type="molecule type" value="Genomic_DNA"/>
</dbReference>
<evidence type="ECO:0000256" key="1">
    <source>
        <dbReference type="SAM" id="SignalP"/>
    </source>
</evidence>
<proteinExistence type="predicted"/>
<dbReference type="RefSeq" id="XP_047764221.1">
    <property type="nucleotide sequence ID" value="XM_047909217.1"/>
</dbReference>
<sequence length="155" mass="17115">MKFTLFTLTAIASSTLAAPLAASPIAPNTATCDYKQCSEGNMSTRGCFKVHIGRDFINGQGCGPIKNTISKHTRSLGSYKCTDDGAGQTVLEFMTEADRFDSYAAIEALQEAYPMVPFIKNRICLQTGMPVPDCRRIGWFRILRGWEVLRFCRSA</sequence>
<dbReference type="KEGG" id="ffu:CLAFUR5_10069"/>
<reference evidence="2" key="2">
    <citation type="journal article" date="2022" name="Microb. Genom.">
        <title>A chromosome-scale genome assembly of the tomato pathogen Cladosporium fulvum reveals a compartmentalized genome architecture and the presence of a dispensable chromosome.</title>
        <authorList>
            <person name="Zaccaron A.Z."/>
            <person name="Chen L.H."/>
            <person name="Samaras A."/>
            <person name="Stergiopoulos I."/>
        </authorList>
    </citation>
    <scope>NUCLEOTIDE SEQUENCE</scope>
    <source>
        <strain evidence="2">Race5_Kim</strain>
    </source>
</reference>
<feature type="signal peptide" evidence="1">
    <location>
        <begin position="1"/>
        <end position="17"/>
    </location>
</feature>
<keyword evidence="1" id="KW-0732">Signal</keyword>
<feature type="chain" id="PRO_5040230470" evidence="1">
    <location>
        <begin position="18"/>
        <end position="155"/>
    </location>
</feature>
<keyword evidence="3" id="KW-1185">Reference proteome</keyword>
<dbReference type="GeneID" id="71989947"/>
<organism evidence="2 3">
    <name type="scientific">Passalora fulva</name>
    <name type="common">Tomato leaf mold</name>
    <name type="synonym">Cladosporium fulvum</name>
    <dbReference type="NCBI Taxonomy" id="5499"/>
    <lineage>
        <taxon>Eukaryota</taxon>
        <taxon>Fungi</taxon>
        <taxon>Dikarya</taxon>
        <taxon>Ascomycota</taxon>
        <taxon>Pezizomycotina</taxon>
        <taxon>Dothideomycetes</taxon>
        <taxon>Dothideomycetidae</taxon>
        <taxon>Mycosphaerellales</taxon>
        <taxon>Mycosphaerellaceae</taxon>
        <taxon>Fulvia</taxon>
    </lineage>
</organism>
<protein>
    <submittedName>
        <fullName evidence="2">Uncharacterized protein</fullName>
    </submittedName>
</protein>
<gene>
    <name evidence="2" type="ORF">CLAFUR5_10069</name>
</gene>
<dbReference type="AlphaFoldDB" id="A0A9Q8URL6"/>
<reference evidence="2" key="1">
    <citation type="submission" date="2021-12" db="EMBL/GenBank/DDBJ databases">
        <authorList>
            <person name="Zaccaron A."/>
            <person name="Stergiopoulos I."/>
        </authorList>
    </citation>
    <scope>NUCLEOTIDE SEQUENCE</scope>
    <source>
        <strain evidence="2">Race5_Kim</strain>
    </source>
</reference>
<name>A0A9Q8URL6_PASFU</name>
<evidence type="ECO:0000313" key="2">
    <source>
        <dbReference type="EMBL" id="UJO19855.1"/>
    </source>
</evidence>
<accession>A0A9Q8URL6</accession>